<evidence type="ECO:0000313" key="2">
    <source>
        <dbReference type="Proteomes" id="UP000035425"/>
    </source>
</evidence>
<evidence type="ECO:0008006" key="3">
    <source>
        <dbReference type="Google" id="ProtNLM"/>
    </source>
</evidence>
<dbReference type="Gene3D" id="3.40.50.150">
    <property type="entry name" value="Vaccinia Virus protein VP39"/>
    <property type="match status" value="1"/>
</dbReference>
<dbReference type="InterPro" id="IPR029063">
    <property type="entry name" value="SAM-dependent_MTases_sf"/>
</dbReference>
<comment type="caution">
    <text evidence="1">The sequence shown here is derived from an EMBL/GenBank/DDBJ whole genome shotgun (WGS) entry which is preliminary data.</text>
</comment>
<accession>A0ABR5F1P3</accession>
<evidence type="ECO:0000313" key="1">
    <source>
        <dbReference type="EMBL" id="KLL10634.1"/>
    </source>
</evidence>
<dbReference type="Proteomes" id="UP000035425">
    <property type="component" value="Unassembled WGS sequence"/>
</dbReference>
<gene>
    <name evidence="1" type="ORF">FrCorBMG51_16770</name>
</gene>
<name>A0ABR5F1P3_9ACTN</name>
<proteinExistence type="predicted"/>
<organism evidence="1 2">
    <name type="scientific">Protofrankia coriariae</name>
    <dbReference type="NCBI Taxonomy" id="1562887"/>
    <lineage>
        <taxon>Bacteria</taxon>
        <taxon>Bacillati</taxon>
        <taxon>Actinomycetota</taxon>
        <taxon>Actinomycetes</taxon>
        <taxon>Frankiales</taxon>
        <taxon>Frankiaceae</taxon>
        <taxon>Protofrankia</taxon>
    </lineage>
</organism>
<protein>
    <recommendedName>
        <fullName evidence="3">Protein-L-isoaspartate(D-aspartate) O-methyltransferase</fullName>
    </recommendedName>
</protein>
<keyword evidence="2" id="KW-1185">Reference proteome</keyword>
<reference evidence="1 2" key="1">
    <citation type="submission" date="2014-12" db="EMBL/GenBank/DDBJ databases">
        <title>Frankia sp. BMG5.1 draft genome.</title>
        <authorList>
            <person name="Gtari M."/>
            <person name="Ghodhbane-Gtari F."/>
            <person name="Nouioui I."/>
            <person name="Ktari A."/>
            <person name="Hezbri K."/>
            <person name="Mimouni W."/>
            <person name="Sbissi I."/>
            <person name="Ayari A."/>
            <person name="Yamanaka T."/>
            <person name="Normand P."/>
            <person name="Tisa L.S."/>
            <person name="Boudabous A."/>
        </authorList>
    </citation>
    <scope>NUCLEOTIDE SEQUENCE [LARGE SCALE GENOMIC DNA]</scope>
    <source>
        <strain evidence="1 2">BMG5.1</strain>
    </source>
</reference>
<dbReference type="EMBL" id="JWIO01000028">
    <property type="protein sequence ID" value="KLL10634.1"/>
    <property type="molecule type" value="Genomic_DNA"/>
</dbReference>
<sequence>MSGADGNIHEQTEDELVADTALDSHAAKLRNSLADELVADGSIVSEEIELAVRTVPRHLFAPDVPLEDAYANDIVPTKRDEHGITISSIFVP</sequence>